<evidence type="ECO:0000256" key="1">
    <source>
        <dbReference type="ARBA" id="ARBA00009156"/>
    </source>
</evidence>
<dbReference type="PIRSF" id="PIRSF000538">
    <property type="entry name" value="GlpK"/>
    <property type="match status" value="1"/>
</dbReference>
<evidence type="ECO:0000256" key="3">
    <source>
        <dbReference type="ARBA" id="ARBA00022741"/>
    </source>
</evidence>
<keyword evidence="6" id="KW-0684">Rhamnose metabolism</keyword>
<sequence>MTERIQQNVYLAIDFGGGSGRVMAGKLTDGKLELEEIHRFANRQVRLGNHVYWDFPALFEDMKDGLKAAARKGYHVKGIGIDTWGVDFGLIDAQGNLLGNPVCYRDARTQGTIGKVFHLLDRQQHYATTGIQVMEINTLFQLYSMKEADDPRLHVGHRLLFMPDLFSYYLTGVANNEYCIASTSELLDVRTRNWSWETIRALGLPEHLFGPIVTPGTIRGTLREELARETGLGPVNVIAVGSHDTASAVAAVPCTDTPVAFLSSGTWSLLGVETETPILTEEAREAEFTNEGGVGGRIRFLQNITGLWLLQCLLKQWAQRGEPQPYDVILPQAEKAETEAIIPVDDPAFMNPDNMEEAIMTYCHKHGMQAPRDKAEMVKCVLQSLACKYAQAVEQLNRLLPSPIRQLNIIGGGSQNALLNRLTANRLGIPVQAGPVEATAMGNVLVQAMACGEIASFGQLREVALRSATPQMFYPEK</sequence>
<evidence type="ECO:0000259" key="7">
    <source>
        <dbReference type="Pfam" id="PF00370"/>
    </source>
</evidence>
<name>A0A9D2KVV6_9BACE</name>
<keyword evidence="5" id="KW-0067">ATP-binding</keyword>
<dbReference type="InterPro" id="IPR018484">
    <property type="entry name" value="FGGY_N"/>
</dbReference>
<evidence type="ECO:0000256" key="6">
    <source>
        <dbReference type="ARBA" id="ARBA00023308"/>
    </source>
</evidence>
<dbReference type="InterPro" id="IPR018485">
    <property type="entry name" value="FGGY_C"/>
</dbReference>
<dbReference type="Gene3D" id="3.30.420.40">
    <property type="match status" value="2"/>
</dbReference>
<dbReference type="InterPro" id="IPR050406">
    <property type="entry name" value="FGGY_Carb_Kinase"/>
</dbReference>
<evidence type="ECO:0000256" key="2">
    <source>
        <dbReference type="ARBA" id="ARBA00022679"/>
    </source>
</evidence>
<dbReference type="Proteomes" id="UP000823862">
    <property type="component" value="Unassembled WGS sequence"/>
</dbReference>
<reference evidence="9" key="1">
    <citation type="journal article" date="2021" name="PeerJ">
        <title>Extensive microbial diversity within the chicken gut microbiome revealed by metagenomics and culture.</title>
        <authorList>
            <person name="Gilroy R."/>
            <person name="Ravi A."/>
            <person name="Getino M."/>
            <person name="Pursley I."/>
            <person name="Horton D.L."/>
            <person name="Alikhan N.F."/>
            <person name="Baker D."/>
            <person name="Gharbi K."/>
            <person name="Hall N."/>
            <person name="Watson M."/>
            <person name="Adriaenssens E.M."/>
            <person name="Foster-Nyarko E."/>
            <person name="Jarju S."/>
            <person name="Secka A."/>
            <person name="Antonio M."/>
            <person name="Oren A."/>
            <person name="Chaudhuri R.R."/>
            <person name="La Ragione R."/>
            <person name="Hildebrand F."/>
            <person name="Pallen M.J."/>
        </authorList>
    </citation>
    <scope>NUCLEOTIDE SEQUENCE</scope>
    <source>
        <strain evidence="9">ChiHjej12B11-9795</strain>
    </source>
</reference>
<keyword evidence="2" id="KW-0808">Transferase</keyword>
<evidence type="ECO:0000313" key="10">
    <source>
        <dbReference type="Proteomes" id="UP000823862"/>
    </source>
</evidence>
<dbReference type="PANTHER" id="PTHR43095">
    <property type="entry name" value="SUGAR KINASE"/>
    <property type="match status" value="1"/>
</dbReference>
<feature type="domain" description="Carbohydrate kinase FGGY C-terminal" evidence="8">
    <location>
        <begin position="261"/>
        <end position="451"/>
    </location>
</feature>
<keyword evidence="4" id="KW-0418">Kinase</keyword>
<dbReference type="GO" id="GO:0019301">
    <property type="term" value="P:rhamnose catabolic process"/>
    <property type="evidence" value="ECO:0007669"/>
    <property type="project" value="InterPro"/>
</dbReference>
<evidence type="ECO:0000259" key="8">
    <source>
        <dbReference type="Pfam" id="PF02782"/>
    </source>
</evidence>
<evidence type="ECO:0000313" key="9">
    <source>
        <dbReference type="EMBL" id="HJA86493.1"/>
    </source>
</evidence>
<evidence type="ECO:0000256" key="5">
    <source>
        <dbReference type="ARBA" id="ARBA00022840"/>
    </source>
</evidence>
<proteinExistence type="inferred from homology"/>
<comment type="similarity">
    <text evidence="1">Belongs to the FGGY kinase family.</text>
</comment>
<evidence type="ECO:0000256" key="4">
    <source>
        <dbReference type="ARBA" id="ARBA00022777"/>
    </source>
</evidence>
<dbReference type="Pfam" id="PF02782">
    <property type="entry name" value="FGGY_C"/>
    <property type="match status" value="1"/>
</dbReference>
<dbReference type="AlphaFoldDB" id="A0A9D2KVV6"/>
<keyword evidence="3" id="KW-0547">Nucleotide-binding</keyword>
<dbReference type="CDD" id="cd07771">
    <property type="entry name" value="ASKHA_NBD_FGGY_RhaB-like"/>
    <property type="match status" value="1"/>
</dbReference>
<dbReference type="PANTHER" id="PTHR43095:SF5">
    <property type="entry name" value="XYLULOSE KINASE"/>
    <property type="match status" value="1"/>
</dbReference>
<dbReference type="InterPro" id="IPR000577">
    <property type="entry name" value="Carb_kinase_FGGY"/>
</dbReference>
<accession>A0A9D2KVV6</accession>
<dbReference type="Pfam" id="PF00370">
    <property type="entry name" value="FGGY_N"/>
    <property type="match status" value="1"/>
</dbReference>
<dbReference type="SUPFAM" id="SSF53067">
    <property type="entry name" value="Actin-like ATPase domain"/>
    <property type="match status" value="2"/>
</dbReference>
<comment type="caution">
    <text evidence="9">The sequence shown here is derived from an EMBL/GenBank/DDBJ whole genome shotgun (WGS) entry which is preliminary data.</text>
</comment>
<dbReference type="EMBL" id="DWZI01000049">
    <property type="protein sequence ID" value="HJA86493.1"/>
    <property type="molecule type" value="Genomic_DNA"/>
</dbReference>
<feature type="domain" description="Carbohydrate kinase FGGY N-terminal" evidence="7">
    <location>
        <begin position="9"/>
        <end position="249"/>
    </location>
</feature>
<dbReference type="InterPro" id="IPR043129">
    <property type="entry name" value="ATPase_NBD"/>
</dbReference>
<protein>
    <submittedName>
        <fullName evidence="9">Rhamnulokinase</fullName>
    </submittedName>
</protein>
<dbReference type="GO" id="GO:0005524">
    <property type="term" value="F:ATP binding"/>
    <property type="evidence" value="ECO:0007669"/>
    <property type="project" value="UniProtKB-KW"/>
</dbReference>
<dbReference type="InterPro" id="IPR013449">
    <property type="entry name" value="Rhamnulokinase"/>
</dbReference>
<organism evidence="9 10">
    <name type="scientific">Candidatus Bacteroides avicola</name>
    <dbReference type="NCBI Taxonomy" id="2838468"/>
    <lineage>
        <taxon>Bacteria</taxon>
        <taxon>Pseudomonadati</taxon>
        <taxon>Bacteroidota</taxon>
        <taxon>Bacteroidia</taxon>
        <taxon>Bacteroidales</taxon>
        <taxon>Bacteroidaceae</taxon>
        <taxon>Bacteroides</taxon>
    </lineage>
</organism>
<dbReference type="GO" id="GO:0008993">
    <property type="term" value="F:rhamnulokinase activity"/>
    <property type="evidence" value="ECO:0007669"/>
    <property type="project" value="InterPro"/>
</dbReference>
<reference evidence="9" key="2">
    <citation type="submission" date="2021-04" db="EMBL/GenBank/DDBJ databases">
        <authorList>
            <person name="Gilroy R."/>
        </authorList>
    </citation>
    <scope>NUCLEOTIDE SEQUENCE</scope>
    <source>
        <strain evidence="9">ChiHjej12B11-9795</strain>
    </source>
</reference>
<gene>
    <name evidence="9" type="ORF">H9950_09965</name>
</gene>